<dbReference type="InterPro" id="IPR013786">
    <property type="entry name" value="AcylCoA_DH/ox_N"/>
</dbReference>
<evidence type="ECO:0000313" key="6">
    <source>
        <dbReference type="Proteomes" id="UP000249340"/>
    </source>
</evidence>
<name>A0A345SSV8_9ACTN</name>
<dbReference type="Gene3D" id="1.20.140.10">
    <property type="entry name" value="Butyryl-CoA Dehydrogenase, subunit A, domain 3"/>
    <property type="match status" value="1"/>
</dbReference>
<gene>
    <name evidence="5" type="ORF">C7M71_004415</name>
</gene>
<dbReference type="Pfam" id="PF08028">
    <property type="entry name" value="Acyl-CoA_dh_2"/>
    <property type="match status" value="1"/>
</dbReference>
<dbReference type="SUPFAM" id="SSF56645">
    <property type="entry name" value="Acyl-CoA dehydrogenase NM domain-like"/>
    <property type="match status" value="1"/>
</dbReference>
<dbReference type="Gene3D" id="2.40.110.10">
    <property type="entry name" value="Butyryl-CoA Dehydrogenase, subunit A, domain 2"/>
    <property type="match status" value="1"/>
</dbReference>
<keyword evidence="1" id="KW-0560">Oxidoreductase</keyword>
<dbReference type="InterPro" id="IPR013107">
    <property type="entry name" value="Acyl-CoA_DH_C"/>
</dbReference>
<dbReference type="PIRSF" id="PIRSF016578">
    <property type="entry name" value="HsaA"/>
    <property type="match status" value="1"/>
</dbReference>
<evidence type="ECO:0000256" key="2">
    <source>
        <dbReference type="ARBA" id="ARBA00049661"/>
    </source>
</evidence>
<sequence length="439" mass="46593">MTVPMARVCARSQALGVGRSQRPGAKRPECEMSVTTLTGEPASLPETTGTEPSRDLIARAGALRPLIGEHADQGNREGRVVPEVIDAMAGQGLLSLTVPRRYGGAETNSRTTVDVLAELARADGSTGWSAMLLNVGNWFATTWSVRAQDEIWAADPAARCCVVLAPSAKGRRVDGGYVVTGRWPYASGSYAASHAMMGFLAPQADGGMRHALGILHPGEWTVERSWFPIGMRATGSDTVVAEEVFVPDHRVQYFHDMVAGDYATELRHAEPRANAAFLPTGTIIFGAVQIGLGRAALEQSVARMKAKGVPGTAYTESRNSPVHQVSVAQAASKIDAAELLAHRSCRDIDEAALRGEYLDQLTRARVRNDTGHIVTLVQEAVDLLLKAAGSSSFMEASPLARIFQDVGTGGSHVHATPGIANDVYGKLLLGAEGPLPVEV</sequence>
<evidence type="ECO:0000313" key="5">
    <source>
        <dbReference type="EMBL" id="AXI76813.1"/>
    </source>
</evidence>
<dbReference type="InterPro" id="IPR009100">
    <property type="entry name" value="AcylCoA_DH/oxidase_NM_dom_sf"/>
</dbReference>
<proteinExistence type="inferred from homology"/>
<reference evidence="6" key="1">
    <citation type="submission" date="2018-07" db="EMBL/GenBank/DDBJ databases">
        <title>Streptacidiphilus bronchialis DSM 106435 chromosome.</title>
        <authorList>
            <person name="Batra D."/>
            <person name="Gulvik C.A."/>
        </authorList>
    </citation>
    <scope>NUCLEOTIDE SEQUENCE [LARGE SCALE GENOMIC DNA]</scope>
    <source>
        <strain evidence="6">DSM 106435</strain>
    </source>
</reference>
<comment type="similarity">
    <text evidence="2">Belongs to the HpaH/HsaA monooxygenase family.</text>
</comment>
<dbReference type="InterPro" id="IPR036250">
    <property type="entry name" value="AcylCo_DH-like_C"/>
</dbReference>
<accession>A0A345SSV8</accession>
<dbReference type="EMBL" id="CP031264">
    <property type="protein sequence ID" value="AXI76813.1"/>
    <property type="molecule type" value="Genomic_DNA"/>
</dbReference>
<feature type="domain" description="Acyl-CoA dehydrogenase/oxidase N-terminal" evidence="3">
    <location>
        <begin position="69"/>
        <end position="133"/>
    </location>
</feature>
<dbReference type="InterPro" id="IPR037069">
    <property type="entry name" value="AcylCoA_DH/ox_N_sf"/>
</dbReference>
<organism evidence="5 6">
    <name type="scientific">Peterkaempfera bronchialis</name>
    <dbReference type="NCBI Taxonomy" id="2126346"/>
    <lineage>
        <taxon>Bacteria</taxon>
        <taxon>Bacillati</taxon>
        <taxon>Actinomycetota</taxon>
        <taxon>Actinomycetes</taxon>
        <taxon>Kitasatosporales</taxon>
        <taxon>Streptomycetaceae</taxon>
        <taxon>Peterkaempfera</taxon>
    </lineage>
</organism>
<dbReference type="SUPFAM" id="SSF47203">
    <property type="entry name" value="Acyl-CoA dehydrogenase C-terminal domain-like"/>
    <property type="match status" value="1"/>
</dbReference>
<dbReference type="InterPro" id="IPR050741">
    <property type="entry name" value="Acyl-CoA_dehydrogenase"/>
</dbReference>
<dbReference type="AlphaFoldDB" id="A0A345SSV8"/>
<dbReference type="InterPro" id="IPR046373">
    <property type="entry name" value="Acyl-CoA_Oxase/DH_mid-dom_sf"/>
</dbReference>
<dbReference type="GO" id="GO:0050660">
    <property type="term" value="F:flavin adenine dinucleotide binding"/>
    <property type="evidence" value="ECO:0007669"/>
    <property type="project" value="InterPro"/>
</dbReference>
<evidence type="ECO:0000259" key="4">
    <source>
        <dbReference type="Pfam" id="PF08028"/>
    </source>
</evidence>
<dbReference type="GO" id="GO:0033539">
    <property type="term" value="P:fatty acid beta-oxidation using acyl-CoA dehydrogenase"/>
    <property type="evidence" value="ECO:0007669"/>
    <property type="project" value="TreeGrafter"/>
</dbReference>
<dbReference type="PANTHER" id="PTHR48083">
    <property type="entry name" value="MEDIUM-CHAIN SPECIFIC ACYL-COA DEHYDROGENASE, MITOCHONDRIAL-RELATED"/>
    <property type="match status" value="1"/>
</dbReference>
<dbReference type="Proteomes" id="UP000249340">
    <property type="component" value="Chromosome"/>
</dbReference>
<keyword evidence="6" id="KW-1185">Reference proteome</keyword>
<dbReference type="OrthoDB" id="3404950at2"/>
<dbReference type="GO" id="GO:0003995">
    <property type="term" value="F:acyl-CoA dehydrogenase activity"/>
    <property type="evidence" value="ECO:0007669"/>
    <property type="project" value="TreeGrafter"/>
</dbReference>
<protein>
    <submittedName>
        <fullName evidence="5">Oxidoreductase</fullName>
    </submittedName>
</protein>
<feature type="domain" description="Acyl-CoA dehydrogenase C-terminal" evidence="4">
    <location>
        <begin position="283"/>
        <end position="415"/>
    </location>
</feature>
<dbReference type="Gene3D" id="1.10.540.10">
    <property type="entry name" value="Acyl-CoA dehydrogenase/oxidase, N-terminal domain"/>
    <property type="match status" value="1"/>
</dbReference>
<dbReference type="GO" id="GO:0016712">
    <property type="term" value="F:oxidoreductase activity, acting on paired donors, with incorporation or reduction of molecular oxygen, reduced flavin or flavoprotein as one donor, and incorporation of one atom of oxygen"/>
    <property type="evidence" value="ECO:0007669"/>
    <property type="project" value="TreeGrafter"/>
</dbReference>
<evidence type="ECO:0000256" key="1">
    <source>
        <dbReference type="ARBA" id="ARBA00023002"/>
    </source>
</evidence>
<dbReference type="Pfam" id="PF02771">
    <property type="entry name" value="Acyl-CoA_dh_N"/>
    <property type="match status" value="1"/>
</dbReference>
<evidence type="ECO:0000259" key="3">
    <source>
        <dbReference type="Pfam" id="PF02771"/>
    </source>
</evidence>
<dbReference type="KEGG" id="stri:C7M71_004415"/>
<dbReference type="PANTHER" id="PTHR48083:SF19">
    <property type="entry name" value="FLAVIN-DEPENDENT MONOOXYGENASE, OXYGENASE SUBUNIT HSAA"/>
    <property type="match status" value="1"/>
</dbReference>
<dbReference type="GO" id="GO:0005737">
    <property type="term" value="C:cytoplasm"/>
    <property type="evidence" value="ECO:0007669"/>
    <property type="project" value="TreeGrafter"/>
</dbReference>